<name>A0A3N0IYE7_9ACTN</name>
<dbReference type="PANTHER" id="PTHR45753:SF3">
    <property type="entry name" value="ORNITHINE TRANSCARBAMYLASE, MITOCHONDRIAL"/>
    <property type="match status" value="1"/>
</dbReference>
<dbReference type="Proteomes" id="UP000270112">
    <property type="component" value="Unassembled WGS sequence"/>
</dbReference>
<dbReference type="SUPFAM" id="SSF53671">
    <property type="entry name" value="Aspartate/ornithine carbamoyltransferase"/>
    <property type="match status" value="1"/>
</dbReference>
<dbReference type="EMBL" id="QICC01000022">
    <property type="protein sequence ID" value="RNM41975.1"/>
    <property type="molecule type" value="Genomic_DNA"/>
</dbReference>
<dbReference type="EMBL" id="PPTT01000034">
    <property type="protein sequence ID" value="RDB65964.1"/>
    <property type="molecule type" value="Genomic_DNA"/>
</dbReference>
<evidence type="ECO:0000259" key="4">
    <source>
        <dbReference type="Pfam" id="PF00185"/>
    </source>
</evidence>
<dbReference type="InterPro" id="IPR006130">
    <property type="entry name" value="Asp/Orn_carbamoylTrfase"/>
</dbReference>
<comment type="similarity">
    <text evidence="3">Belongs to the aspartate/ornithine carbamoyltransferase superfamily.</text>
</comment>
<evidence type="ECO:0000313" key="6">
    <source>
        <dbReference type="EMBL" id="RDB65964.1"/>
    </source>
</evidence>
<dbReference type="InterPro" id="IPR036901">
    <property type="entry name" value="Asp/Orn_carbamoylTrfase_sf"/>
</dbReference>
<dbReference type="GO" id="GO:0042450">
    <property type="term" value="P:L-arginine biosynthetic process via ornithine"/>
    <property type="evidence" value="ECO:0007669"/>
    <property type="project" value="UniProtKB-UniRule"/>
</dbReference>
<keyword evidence="1 3" id="KW-0808">Transferase</keyword>
<evidence type="ECO:0000256" key="3">
    <source>
        <dbReference type="RuleBase" id="RU003634"/>
    </source>
</evidence>
<dbReference type="Proteomes" id="UP000253817">
    <property type="component" value="Unassembled WGS sequence"/>
</dbReference>
<dbReference type="Pfam" id="PF00185">
    <property type="entry name" value="OTCace"/>
    <property type="match status" value="1"/>
</dbReference>
<dbReference type="InterPro" id="IPR006132">
    <property type="entry name" value="Asp/Orn_carbamoyltranf_P-bd"/>
</dbReference>
<dbReference type="EC" id="2.1.3.3" evidence="2"/>
<feature type="domain" description="Aspartate/ornithine carbamoyltransferase carbamoyl-P binding" evidence="5">
    <location>
        <begin position="3"/>
        <end position="143"/>
    </location>
</feature>
<accession>A0A3N0IYE7</accession>
<evidence type="ECO:0000313" key="7">
    <source>
        <dbReference type="EMBL" id="RNM41975.1"/>
    </source>
</evidence>
<dbReference type="GO" id="GO:0016597">
    <property type="term" value="F:amino acid binding"/>
    <property type="evidence" value="ECO:0007669"/>
    <property type="project" value="InterPro"/>
</dbReference>
<reference evidence="9" key="2">
    <citation type="submission" date="2018-05" db="EMBL/GenBank/DDBJ databases">
        <title>Genome Sequencing of selected type strains of the family Eggerthellaceae.</title>
        <authorList>
            <person name="Danylec N."/>
            <person name="Stoll D.A."/>
            <person name="Doetsch A."/>
            <person name="Huch M."/>
        </authorList>
    </citation>
    <scope>NUCLEOTIDE SEQUENCE [LARGE SCALE GENOMIC DNA]</scope>
    <source>
        <strain evidence="9">DSM 16107</strain>
    </source>
</reference>
<dbReference type="AlphaFoldDB" id="A0A3N0IYE7"/>
<organism evidence="7 9">
    <name type="scientific">Eggerthella sinensis</name>
    <dbReference type="NCBI Taxonomy" id="242230"/>
    <lineage>
        <taxon>Bacteria</taxon>
        <taxon>Bacillati</taxon>
        <taxon>Actinomycetota</taxon>
        <taxon>Coriobacteriia</taxon>
        <taxon>Eggerthellales</taxon>
        <taxon>Eggerthellaceae</taxon>
        <taxon>Eggerthella</taxon>
    </lineage>
</organism>
<dbReference type="InterPro" id="IPR002292">
    <property type="entry name" value="Orn/put_carbamltrans"/>
</dbReference>
<dbReference type="PANTHER" id="PTHR45753">
    <property type="entry name" value="ORNITHINE CARBAMOYLTRANSFERASE, MITOCHONDRIAL"/>
    <property type="match status" value="1"/>
</dbReference>
<dbReference type="OrthoDB" id="9802587at2"/>
<dbReference type="Gene3D" id="3.40.50.1370">
    <property type="entry name" value="Aspartate/ornithine carbamoyltransferase"/>
    <property type="match status" value="2"/>
</dbReference>
<proteinExistence type="inferred from homology"/>
<sequence length="339" mass="38008">MTRHFLDLMDYTNEEVYELIELGSMLKRADKLGACPPLLDGASLGMIFDEPSTRTRISFEVAMTKLGGHALYLRPGEIHLGTSETVKDTALVMSRLLDAIEIRSCADDEIVGLAADATIPVINGMGTYLHPCQCLCDLMTMSEHLPEGKALSDVTLVFVGDATIYENVGTALSHILPRLGAHFVYCAPEGYCADDDFYAPAYRACEEGGGTFEILHDPREAVRNADYIYSSVMWYDGFDSDREKRMHDFLPDYQINEELASCAPDHAMFMHYLPAQRGYEMSDGIMDHERSLLWDGAENRLYGEMAILVKLMYAARKRASEQVKDQQKALIETWIAENL</sequence>
<feature type="domain" description="Aspartate/ornithine carbamoyltransferase Asp/Orn-binding" evidence="4">
    <location>
        <begin position="153"/>
        <end position="309"/>
    </location>
</feature>
<gene>
    <name evidence="7" type="primary">argF</name>
    <name evidence="6" type="ORF">C1876_15075</name>
    <name evidence="7" type="ORF">DMP09_07175</name>
</gene>
<evidence type="ECO:0000313" key="9">
    <source>
        <dbReference type="Proteomes" id="UP000270112"/>
    </source>
</evidence>
<reference evidence="7" key="3">
    <citation type="journal article" date="2019" name="Microbiol. Resour. Announc.">
        <title>Draft Genome Sequences of Type Strains of Gordonibacter faecihominis, Paraeggerthella hongkongensis, Parvibacter caecicola,Slackia equolifaciens, Slackia faecicanis, and Slackia isoflavoniconvertens.</title>
        <authorList>
            <person name="Danylec N."/>
            <person name="Stoll D.A."/>
            <person name="Dotsch A."/>
            <person name="Huch M."/>
        </authorList>
    </citation>
    <scope>NUCLEOTIDE SEQUENCE</scope>
    <source>
        <strain evidence="7">DSM 16107</strain>
    </source>
</reference>
<protein>
    <recommendedName>
        <fullName evidence="2">Ornithine carbamoyltransferase</fullName>
        <ecNumber evidence="2">2.1.3.3</ecNumber>
    </recommendedName>
</protein>
<evidence type="ECO:0000313" key="8">
    <source>
        <dbReference type="Proteomes" id="UP000253817"/>
    </source>
</evidence>
<dbReference type="GO" id="GO:0004585">
    <property type="term" value="F:ornithine carbamoyltransferase activity"/>
    <property type="evidence" value="ECO:0007669"/>
    <property type="project" value="UniProtKB-UniRule"/>
</dbReference>
<dbReference type="PRINTS" id="PR00100">
    <property type="entry name" value="AOTCASE"/>
</dbReference>
<dbReference type="PRINTS" id="PR00102">
    <property type="entry name" value="OTCASE"/>
</dbReference>
<keyword evidence="8" id="KW-1185">Reference proteome</keyword>
<evidence type="ECO:0000256" key="1">
    <source>
        <dbReference type="ARBA" id="ARBA00022679"/>
    </source>
</evidence>
<dbReference type="InterPro" id="IPR006131">
    <property type="entry name" value="Asp_carbamoyltransf_Asp/Orn-bd"/>
</dbReference>
<comment type="caution">
    <text evidence="7">The sequence shown here is derived from an EMBL/GenBank/DDBJ whole genome shotgun (WGS) entry which is preliminary data.</text>
</comment>
<dbReference type="PROSITE" id="PS00097">
    <property type="entry name" value="CARBAMOYLTRANSFERASE"/>
    <property type="match status" value="1"/>
</dbReference>
<dbReference type="RefSeq" id="WP_114547546.1">
    <property type="nucleotide sequence ID" value="NZ_PPTT01000034.1"/>
</dbReference>
<dbReference type="Pfam" id="PF02729">
    <property type="entry name" value="OTCace_N"/>
    <property type="match status" value="1"/>
</dbReference>
<dbReference type="GO" id="GO:0019240">
    <property type="term" value="P:citrulline biosynthetic process"/>
    <property type="evidence" value="ECO:0007669"/>
    <property type="project" value="TreeGrafter"/>
</dbReference>
<evidence type="ECO:0000256" key="2">
    <source>
        <dbReference type="NCBIfam" id="TIGR00658"/>
    </source>
</evidence>
<dbReference type="NCBIfam" id="TIGR00658">
    <property type="entry name" value="orni_carb_tr"/>
    <property type="match status" value="1"/>
</dbReference>
<reference evidence="6 8" key="1">
    <citation type="journal article" date="2018" name="Elife">
        <title>Discovery and characterization of a prevalent human gut bacterial enzyme sufficient for the inactivation of a family of plant toxins.</title>
        <authorList>
            <person name="Koppel N."/>
            <person name="Bisanz J.E."/>
            <person name="Pandelia M.E."/>
            <person name="Turnbaugh P.J."/>
            <person name="Balskus E.P."/>
        </authorList>
    </citation>
    <scope>NUCLEOTIDE SEQUENCE [LARGE SCALE GENOMIC DNA]</scope>
    <source>
        <strain evidence="6 8">DSM 16107</strain>
    </source>
</reference>
<evidence type="ECO:0000259" key="5">
    <source>
        <dbReference type="Pfam" id="PF02729"/>
    </source>
</evidence>